<sequence length="196" mass="20734">MIEFALAVFFLLITPGPGVLTTAGIGAAFGFRAGLGFMTGLCLGGFVTMMMVITGMAAVILAVPWLRLALLFTSVAYLTYLAWRVASAGAQVGFIAAKVPLGFFNGFALQFINPKAYVVATTLFSGFAFMPAHPVGEVIAKLIIFNAIWIPVHLIWLGAGVKLHALNLSQRTQRIINIGMAAAMLAVVGIALFAVR</sequence>
<protein>
    <submittedName>
        <fullName evidence="7">LysE family translocator</fullName>
    </submittedName>
</protein>
<organism evidence="7 8">
    <name type="scientific">Sulfitobacter sediminis</name>
    <dbReference type="NCBI Taxonomy" id="3234186"/>
    <lineage>
        <taxon>Bacteria</taxon>
        <taxon>Pseudomonadati</taxon>
        <taxon>Pseudomonadota</taxon>
        <taxon>Alphaproteobacteria</taxon>
        <taxon>Rhodobacterales</taxon>
        <taxon>Roseobacteraceae</taxon>
        <taxon>Sulfitobacter</taxon>
    </lineage>
</organism>
<feature type="transmembrane region" description="Helical" evidence="6">
    <location>
        <begin position="116"/>
        <end position="136"/>
    </location>
</feature>
<name>A0ABV3RQ46_9RHOB</name>
<dbReference type="Proteomes" id="UP001556098">
    <property type="component" value="Unassembled WGS sequence"/>
</dbReference>
<evidence type="ECO:0000313" key="7">
    <source>
        <dbReference type="EMBL" id="MEW9920454.1"/>
    </source>
</evidence>
<keyword evidence="8" id="KW-1185">Reference proteome</keyword>
<dbReference type="EMBL" id="JBFNXX010000008">
    <property type="protein sequence ID" value="MEW9920454.1"/>
    <property type="molecule type" value="Genomic_DNA"/>
</dbReference>
<dbReference type="InterPro" id="IPR001123">
    <property type="entry name" value="LeuE-type"/>
</dbReference>
<comment type="subcellular location">
    <subcellularLocation>
        <location evidence="1">Cell membrane</location>
        <topology evidence="1">Multi-pass membrane protein</topology>
    </subcellularLocation>
</comment>
<evidence type="ECO:0000313" key="8">
    <source>
        <dbReference type="Proteomes" id="UP001556098"/>
    </source>
</evidence>
<comment type="caution">
    <text evidence="7">The sequence shown here is derived from an EMBL/GenBank/DDBJ whole genome shotgun (WGS) entry which is preliminary data.</text>
</comment>
<feature type="transmembrane region" description="Helical" evidence="6">
    <location>
        <begin position="142"/>
        <end position="163"/>
    </location>
</feature>
<reference evidence="7 8" key="1">
    <citation type="submission" date="2024-07" db="EMBL/GenBank/DDBJ databases">
        <title>Marimonas sp.nov., isolated from tidal-flat sediment.</title>
        <authorList>
            <person name="Jayan J.N."/>
            <person name="Lee S.S."/>
        </authorList>
    </citation>
    <scope>NUCLEOTIDE SEQUENCE [LARGE SCALE GENOMIC DNA]</scope>
    <source>
        <strain evidence="7 8">MJW-29</strain>
    </source>
</reference>
<feature type="transmembrane region" description="Helical" evidence="6">
    <location>
        <begin position="33"/>
        <end position="53"/>
    </location>
</feature>
<evidence type="ECO:0000256" key="6">
    <source>
        <dbReference type="SAM" id="Phobius"/>
    </source>
</evidence>
<evidence type="ECO:0000256" key="4">
    <source>
        <dbReference type="ARBA" id="ARBA00022989"/>
    </source>
</evidence>
<dbReference type="PANTHER" id="PTHR30086">
    <property type="entry name" value="ARGININE EXPORTER PROTEIN ARGO"/>
    <property type="match status" value="1"/>
</dbReference>
<evidence type="ECO:0000256" key="2">
    <source>
        <dbReference type="ARBA" id="ARBA00022475"/>
    </source>
</evidence>
<feature type="transmembrane region" description="Helical" evidence="6">
    <location>
        <begin position="65"/>
        <end position="83"/>
    </location>
</feature>
<dbReference type="PANTHER" id="PTHR30086:SF20">
    <property type="entry name" value="ARGININE EXPORTER PROTEIN ARGO-RELATED"/>
    <property type="match status" value="1"/>
</dbReference>
<gene>
    <name evidence="7" type="ORF">AB2B41_12630</name>
</gene>
<dbReference type="RefSeq" id="WP_367878155.1">
    <property type="nucleotide sequence ID" value="NZ_JBFNXX010000008.1"/>
</dbReference>
<evidence type="ECO:0000256" key="5">
    <source>
        <dbReference type="ARBA" id="ARBA00023136"/>
    </source>
</evidence>
<dbReference type="Pfam" id="PF01810">
    <property type="entry name" value="LysE"/>
    <property type="match status" value="1"/>
</dbReference>
<feature type="transmembrane region" description="Helical" evidence="6">
    <location>
        <begin position="175"/>
        <end position="195"/>
    </location>
</feature>
<keyword evidence="3 6" id="KW-0812">Transmembrane</keyword>
<evidence type="ECO:0000256" key="1">
    <source>
        <dbReference type="ARBA" id="ARBA00004651"/>
    </source>
</evidence>
<proteinExistence type="predicted"/>
<keyword evidence="2" id="KW-1003">Cell membrane</keyword>
<keyword evidence="4 6" id="KW-1133">Transmembrane helix</keyword>
<accession>A0ABV3RQ46</accession>
<keyword evidence="5 6" id="KW-0472">Membrane</keyword>
<evidence type="ECO:0000256" key="3">
    <source>
        <dbReference type="ARBA" id="ARBA00022692"/>
    </source>
</evidence>